<evidence type="ECO:0000313" key="1">
    <source>
        <dbReference type="EMBL" id="KRZ64378.1"/>
    </source>
</evidence>
<keyword evidence="2" id="KW-1185">Reference proteome</keyword>
<sequence>MPFDAALNGPICIKVRHASVLKNTLLRCICYSKVN</sequence>
<dbReference type="AlphaFoldDB" id="A0A0V1LY14"/>
<dbReference type="EMBL" id="JYDO01001161">
    <property type="protein sequence ID" value="KRZ64378.1"/>
    <property type="molecule type" value="Genomic_DNA"/>
</dbReference>
<gene>
    <name evidence="1" type="ORF">T10_5590</name>
</gene>
<comment type="caution">
    <text evidence="1">The sequence shown here is derived from an EMBL/GenBank/DDBJ whole genome shotgun (WGS) entry which is preliminary data.</text>
</comment>
<name>A0A0V1LY14_9BILA</name>
<protein>
    <submittedName>
        <fullName evidence="1">Uncharacterized protein</fullName>
    </submittedName>
</protein>
<evidence type="ECO:0000313" key="2">
    <source>
        <dbReference type="Proteomes" id="UP000054843"/>
    </source>
</evidence>
<organism evidence="1 2">
    <name type="scientific">Trichinella papuae</name>
    <dbReference type="NCBI Taxonomy" id="268474"/>
    <lineage>
        <taxon>Eukaryota</taxon>
        <taxon>Metazoa</taxon>
        <taxon>Ecdysozoa</taxon>
        <taxon>Nematoda</taxon>
        <taxon>Enoplea</taxon>
        <taxon>Dorylaimia</taxon>
        <taxon>Trichinellida</taxon>
        <taxon>Trichinellidae</taxon>
        <taxon>Trichinella</taxon>
    </lineage>
</organism>
<accession>A0A0V1LY14</accession>
<dbReference type="Proteomes" id="UP000054843">
    <property type="component" value="Unassembled WGS sequence"/>
</dbReference>
<proteinExistence type="predicted"/>
<reference evidence="1 2" key="1">
    <citation type="submission" date="2015-01" db="EMBL/GenBank/DDBJ databases">
        <title>Evolution of Trichinella species and genotypes.</title>
        <authorList>
            <person name="Korhonen P.K."/>
            <person name="Edoardo P."/>
            <person name="Giuseppe L.R."/>
            <person name="Gasser R.B."/>
        </authorList>
    </citation>
    <scope>NUCLEOTIDE SEQUENCE [LARGE SCALE GENOMIC DNA]</scope>
    <source>
        <strain evidence="1">ISS1980</strain>
    </source>
</reference>